<dbReference type="Gene3D" id="2.60.120.200">
    <property type="match status" value="1"/>
</dbReference>
<dbReference type="SUPFAM" id="SSF49899">
    <property type="entry name" value="Concanavalin A-like lectins/glucanases"/>
    <property type="match status" value="1"/>
</dbReference>
<dbReference type="Proteomes" id="UP000694845">
    <property type="component" value="Unplaced"/>
</dbReference>
<dbReference type="KEGG" id="aplc:110987697"/>
<evidence type="ECO:0000313" key="1">
    <source>
        <dbReference type="Proteomes" id="UP000694845"/>
    </source>
</evidence>
<sequence length="351" mass="38910">MVPAPKVVEYKCAISLGEGAYVNLGDFAKTCVSDPDVCASESATWSLWLKINSSAIHGDERYYFTAGGHSQQGRGVTLLKKVDSFDFCVRTKKQVPQCVEFENSKIPMDRWFHFAVTFDLMQSSAWLIVYLNGQELRIDVDHSATSSLPMKDGCTKLLLGNSYACNGPPLSSLRYGVTAAYSNLMVLDRLLSKKEMRNLYACGSLDWELKIRSLYIDDTNTNSGRLRCVCTASASTGPTIQWSVYYTERAEFHELGNSTEGIFEITQTAFSSCVLQSSLVIDQTQKPIGWNDVIGCKATTGSMQVSQYIHRGMVMTVSGLTYFDDFPTNGEERKATNGSYPFVCETASHLV</sequence>
<dbReference type="GeneID" id="110987697"/>
<gene>
    <name evidence="2" type="primary">LOC110987697</name>
</gene>
<dbReference type="OrthoDB" id="5975821at2759"/>
<dbReference type="OMA" id="KIPMDRW"/>
<reference evidence="2" key="1">
    <citation type="submission" date="2025-08" db="UniProtKB">
        <authorList>
            <consortium name="RefSeq"/>
        </authorList>
    </citation>
    <scope>IDENTIFICATION</scope>
</reference>
<evidence type="ECO:0000313" key="2">
    <source>
        <dbReference type="RefSeq" id="XP_022106363.1"/>
    </source>
</evidence>
<protein>
    <submittedName>
        <fullName evidence="2">Uncharacterized protein LOC110987697</fullName>
    </submittedName>
</protein>
<dbReference type="InterPro" id="IPR013320">
    <property type="entry name" value="ConA-like_dom_sf"/>
</dbReference>
<proteinExistence type="predicted"/>
<dbReference type="AlphaFoldDB" id="A0A8B7ZL68"/>
<keyword evidence="1" id="KW-1185">Reference proteome</keyword>
<accession>A0A8B7ZL68</accession>
<name>A0A8B7ZL68_ACAPL</name>
<dbReference type="RefSeq" id="XP_022106363.1">
    <property type="nucleotide sequence ID" value="XM_022250671.1"/>
</dbReference>
<organism evidence="1 2">
    <name type="scientific">Acanthaster planci</name>
    <name type="common">Crown-of-thorns starfish</name>
    <dbReference type="NCBI Taxonomy" id="133434"/>
    <lineage>
        <taxon>Eukaryota</taxon>
        <taxon>Metazoa</taxon>
        <taxon>Echinodermata</taxon>
        <taxon>Eleutherozoa</taxon>
        <taxon>Asterozoa</taxon>
        <taxon>Asteroidea</taxon>
        <taxon>Valvatacea</taxon>
        <taxon>Valvatida</taxon>
        <taxon>Acanthasteridae</taxon>
        <taxon>Acanthaster</taxon>
    </lineage>
</organism>
<dbReference type="Pfam" id="PF13385">
    <property type="entry name" value="Laminin_G_3"/>
    <property type="match status" value="1"/>
</dbReference>